<dbReference type="InParanoid" id="A0A0D0BJZ0"/>
<sequence>MPHDEDLPFIAHPAVQQQSYLANRLGPCLQSGVFCNQTNHRIYRSYTIFVRNSLHKSDSSNLASLL</sequence>
<reference evidence="1 2" key="1">
    <citation type="submission" date="2014-04" db="EMBL/GenBank/DDBJ databases">
        <authorList>
            <consortium name="DOE Joint Genome Institute"/>
            <person name="Kuo A."/>
            <person name="Ruytinx J."/>
            <person name="Rineau F."/>
            <person name="Colpaert J."/>
            <person name="Kohler A."/>
            <person name="Nagy L.G."/>
            <person name="Floudas D."/>
            <person name="Copeland A."/>
            <person name="Barry K.W."/>
            <person name="Cichocki N."/>
            <person name="Veneault-Fourrey C."/>
            <person name="LaButti K."/>
            <person name="Lindquist E.A."/>
            <person name="Lipzen A."/>
            <person name="Lundell T."/>
            <person name="Morin E."/>
            <person name="Murat C."/>
            <person name="Sun H."/>
            <person name="Tunlid A."/>
            <person name="Henrissat B."/>
            <person name="Grigoriev I.V."/>
            <person name="Hibbett D.S."/>
            <person name="Martin F."/>
            <person name="Nordberg H.P."/>
            <person name="Cantor M.N."/>
            <person name="Hua S.X."/>
        </authorList>
    </citation>
    <scope>NUCLEOTIDE SEQUENCE [LARGE SCALE GENOMIC DNA]</scope>
    <source>
        <strain evidence="1 2">UH-Slu-Lm8-n1</strain>
    </source>
</reference>
<dbReference type="AlphaFoldDB" id="A0A0D0BJZ0"/>
<organism evidence="1 2">
    <name type="scientific">Suillus luteus UH-Slu-Lm8-n1</name>
    <dbReference type="NCBI Taxonomy" id="930992"/>
    <lineage>
        <taxon>Eukaryota</taxon>
        <taxon>Fungi</taxon>
        <taxon>Dikarya</taxon>
        <taxon>Basidiomycota</taxon>
        <taxon>Agaricomycotina</taxon>
        <taxon>Agaricomycetes</taxon>
        <taxon>Agaricomycetidae</taxon>
        <taxon>Boletales</taxon>
        <taxon>Suillineae</taxon>
        <taxon>Suillaceae</taxon>
        <taxon>Suillus</taxon>
    </lineage>
</organism>
<proteinExistence type="predicted"/>
<name>A0A0D0BJZ0_9AGAM</name>
<keyword evidence="2" id="KW-1185">Reference proteome</keyword>
<dbReference type="Proteomes" id="UP000054485">
    <property type="component" value="Unassembled WGS sequence"/>
</dbReference>
<gene>
    <name evidence="1" type="ORF">CY34DRAFT_800646</name>
</gene>
<evidence type="ECO:0000313" key="2">
    <source>
        <dbReference type="Proteomes" id="UP000054485"/>
    </source>
</evidence>
<reference evidence="2" key="2">
    <citation type="submission" date="2015-01" db="EMBL/GenBank/DDBJ databases">
        <title>Evolutionary Origins and Diversification of the Mycorrhizal Mutualists.</title>
        <authorList>
            <consortium name="DOE Joint Genome Institute"/>
            <consortium name="Mycorrhizal Genomics Consortium"/>
            <person name="Kohler A."/>
            <person name="Kuo A."/>
            <person name="Nagy L.G."/>
            <person name="Floudas D."/>
            <person name="Copeland A."/>
            <person name="Barry K.W."/>
            <person name="Cichocki N."/>
            <person name="Veneault-Fourrey C."/>
            <person name="LaButti K."/>
            <person name="Lindquist E.A."/>
            <person name="Lipzen A."/>
            <person name="Lundell T."/>
            <person name="Morin E."/>
            <person name="Murat C."/>
            <person name="Riley R."/>
            <person name="Ohm R."/>
            <person name="Sun H."/>
            <person name="Tunlid A."/>
            <person name="Henrissat B."/>
            <person name="Grigoriev I.V."/>
            <person name="Hibbett D.S."/>
            <person name="Martin F."/>
        </authorList>
    </citation>
    <scope>NUCLEOTIDE SEQUENCE [LARGE SCALE GENOMIC DNA]</scope>
    <source>
        <strain evidence="2">UH-Slu-Lm8-n1</strain>
    </source>
</reference>
<protein>
    <submittedName>
        <fullName evidence="1">Uncharacterized protein</fullName>
    </submittedName>
</protein>
<dbReference type="HOGENOM" id="CLU_2832885_0_0_1"/>
<evidence type="ECO:0000313" key="1">
    <source>
        <dbReference type="EMBL" id="KIK46297.1"/>
    </source>
</evidence>
<dbReference type="EMBL" id="KN835161">
    <property type="protein sequence ID" value="KIK46297.1"/>
    <property type="molecule type" value="Genomic_DNA"/>
</dbReference>
<accession>A0A0D0BJZ0</accession>